<name>A0AAN2BKM8_9GAMM</name>
<dbReference type="InterPro" id="IPR050445">
    <property type="entry name" value="Bact_polysacc_biosynth/exp"/>
</dbReference>
<feature type="coiled-coil region" evidence="1">
    <location>
        <begin position="272"/>
        <end position="302"/>
    </location>
</feature>
<evidence type="ECO:0000313" key="3">
    <source>
        <dbReference type="EMBL" id="BCD98176.1"/>
    </source>
</evidence>
<feature type="transmembrane region" description="Helical" evidence="2">
    <location>
        <begin position="21"/>
        <end position="39"/>
    </location>
</feature>
<dbReference type="EMBL" id="AP023086">
    <property type="protein sequence ID" value="BCD98176.1"/>
    <property type="molecule type" value="Genomic_DNA"/>
</dbReference>
<keyword evidence="4" id="KW-1185">Reference proteome</keyword>
<dbReference type="RefSeq" id="WP_236982360.1">
    <property type="nucleotide sequence ID" value="NZ_AP023086.1"/>
</dbReference>
<dbReference type="PANTHER" id="PTHR32309">
    <property type="entry name" value="TYROSINE-PROTEIN KINASE"/>
    <property type="match status" value="1"/>
</dbReference>
<keyword evidence="2" id="KW-1133">Transmembrane helix</keyword>
<keyword evidence="2" id="KW-0472">Membrane</keyword>
<dbReference type="AlphaFoldDB" id="A0AAN2BKM8"/>
<accession>A0AAN2BKM8</accession>
<reference evidence="3 4" key="1">
    <citation type="journal article" date="2022" name="IScience">
        <title>An ultrasensitive nanofiber-based assay for enzymatic hydrolysis and deep-sea microbial degradation of cellulose.</title>
        <authorList>
            <person name="Tsudome M."/>
            <person name="Tachioka M."/>
            <person name="Miyazaki M."/>
            <person name="Uchimura K."/>
            <person name="Tsuda M."/>
            <person name="Takaki Y."/>
            <person name="Deguchi S."/>
        </authorList>
    </citation>
    <scope>NUCLEOTIDE SEQUENCE [LARGE SCALE GENOMIC DNA]</scope>
    <source>
        <strain evidence="3 4">GE09</strain>
    </source>
</reference>
<evidence type="ECO:0000313" key="4">
    <source>
        <dbReference type="Proteomes" id="UP001320119"/>
    </source>
</evidence>
<evidence type="ECO:0000256" key="2">
    <source>
        <dbReference type="SAM" id="Phobius"/>
    </source>
</evidence>
<evidence type="ECO:0000256" key="1">
    <source>
        <dbReference type="SAM" id="Coils"/>
    </source>
</evidence>
<dbReference type="KEGG" id="marq:MARGE09_P2377"/>
<keyword evidence="2" id="KW-0812">Transmembrane</keyword>
<gene>
    <name evidence="3" type="ORF">MARGE09_P2377</name>
</gene>
<organism evidence="3 4">
    <name type="scientific">Marinagarivorans cellulosilyticus</name>
    <dbReference type="NCBI Taxonomy" id="2721545"/>
    <lineage>
        <taxon>Bacteria</taxon>
        <taxon>Pseudomonadati</taxon>
        <taxon>Pseudomonadota</taxon>
        <taxon>Gammaproteobacteria</taxon>
        <taxon>Cellvibrionales</taxon>
        <taxon>Cellvibrionaceae</taxon>
        <taxon>Marinagarivorans</taxon>
    </lineage>
</organism>
<feature type="coiled-coil region" evidence="1">
    <location>
        <begin position="334"/>
        <end position="368"/>
    </location>
</feature>
<dbReference type="PANTHER" id="PTHR32309:SF31">
    <property type="entry name" value="CAPSULAR EXOPOLYSACCHARIDE FAMILY"/>
    <property type="match status" value="1"/>
</dbReference>
<keyword evidence="1" id="KW-0175">Coiled coil</keyword>
<proteinExistence type="predicted"/>
<feature type="transmembrane region" description="Helical" evidence="2">
    <location>
        <begin position="421"/>
        <end position="442"/>
    </location>
</feature>
<protein>
    <recommendedName>
        <fullName evidence="5">Chain-length determining protein</fullName>
    </recommendedName>
</protein>
<sequence length="480" mass="54074">MDIWQRTVWLLGVMWRYRYSIVLPMLILPVLGLIIGLKMPKNYATHTSMLIQETAKMNPFLEDFSVSPLLEERIGALNTLLHSRHILTAVALELQLISEQTPAPEKDRAIGQLSSKLKMRIVSKDVYRLEYKDSSPHNMEQVLNIVSRYFIDELLTPERSSISGSASFLSTEIEKNLTELNIAEQKLAHFKNRYPNELPEHRTAHIARLEQLKHDYAEKSALLAGEKKRLGSLAEQLSSTNPIISGIEDKIIQTKGDLSAKRARYTEEHSAVKQLVFQLERLETERQKILETTDNIDNLKNLWVMASNYVAADSGELTLLMTQLQALQKNQGDVAHLEEQTQHLKKSLAQLEAKLQDMGSREQELTTLIRDIDIKRALHNDLQKRHEMAKITGSLSAFESQDRVKIIDKPYTPTQPTNPPAFLFVIAGIFGGLTLGIGLAIIGEATDSTIRRGDQVLALTQLSIAANIPPLNHSSMRSAP</sequence>
<evidence type="ECO:0008006" key="5">
    <source>
        <dbReference type="Google" id="ProtNLM"/>
    </source>
</evidence>
<dbReference type="Proteomes" id="UP001320119">
    <property type="component" value="Chromosome"/>
</dbReference>